<evidence type="ECO:0000313" key="12">
    <source>
        <dbReference type="EMBL" id="EFT84233.1"/>
    </source>
</evidence>
<keyword evidence="2 9" id="KW-1003">Cell membrane</keyword>
<dbReference type="InterPro" id="IPR001872">
    <property type="entry name" value="Peptidase_A8"/>
</dbReference>
<evidence type="ECO:0000256" key="10">
    <source>
        <dbReference type="RuleBase" id="RU004181"/>
    </source>
</evidence>
<proteinExistence type="inferred from homology"/>
<feature type="transmembrane region" description="Helical" evidence="9">
    <location>
        <begin position="97"/>
        <end position="115"/>
    </location>
</feature>
<gene>
    <name evidence="9 12" type="primary">lspA</name>
    <name evidence="12" type="ORF">HMPREF0620_1238</name>
</gene>
<dbReference type="GO" id="GO:0006508">
    <property type="term" value="P:proteolysis"/>
    <property type="evidence" value="ECO:0007669"/>
    <property type="project" value="UniProtKB-KW"/>
</dbReference>
<dbReference type="Proteomes" id="UP000004946">
    <property type="component" value="Chromosome"/>
</dbReference>
<evidence type="ECO:0000256" key="1">
    <source>
        <dbReference type="ARBA" id="ARBA00006139"/>
    </source>
</evidence>
<dbReference type="GO" id="GO:0004190">
    <property type="term" value="F:aspartic-type endopeptidase activity"/>
    <property type="evidence" value="ECO:0007669"/>
    <property type="project" value="UniProtKB-UniRule"/>
</dbReference>
<dbReference type="GO" id="GO:0005886">
    <property type="term" value="C:plasma membrane"/>
    <property type="evidence" value="ECO:0007669"/>
    <property type="project" value="UniProtKB-SubCell"/>
</dbReference>
<dbReference type="PANTHER" id="PTHR33695:SF1">
    <property type="entry name" value="LIPOPROTEIN SIGNAL PEPTIDASE"/>
    <property type="match status" value="1"/>
</dbReference>
<dbReference type="Pfam" id="PF01252">
    <property type="entry name" value="Peptidase_A8"/>
    <property type="match status" value="1"/>
</dbReference>
<keyword evidence="4 9" id="KW-0812">Transmembrane</keyword>
<keyword evidence="13" id="KW-1185">Reference proteome</keyword>
<dbReference type="AlphaFoldDB" id="E6K0G0"/>
<comment type="caution">
    <text evidence="12">The sequence shown here is derived from an EMBL/GenBank/DDBJ whole genome shotgun (WGS) entry which is preliminary data.</text>
</comment>
<keyword evidence="3 9" id="KW-0645">Protease</keyword>
<keyword evidence="6 9" id="KW-0378">Hydrolase</keyword>
<keyword evidence="8 9" id="KW-0472">Membrane</keyword>
<evidence type="ECO:0000256" key="11">
    <source>
        <dbReference type="SAM" id="MobiDB-lite"/>
    </source>
</evidence>
<dbReference type="EMBL" id="AEON01000001">
    <property type="protein sequence ID" value="EFT84233.1"/>
    <property type="molecule type" value="Genomic_DNA"/>
</dbReference>
<evidence type="ECO:0000256" key="5">
    <source>
        <dbReference type="ARBA" id="ARBA00022750"/>
    </source>
</evidence>
<protein>
    <recommendedName>
        <fullName evidence="9">Lipoprotein signal peptidase</fullName>
        <ecNumber evidence="9">3.4.23.36</ecNumber>
    </recommendedName>
    <alternativeName>
        <fullName evidence="9">Prolipoprotein signal peptidase</fullName>
    </alternativeName>
    <alternativeName>
        <fullName evidence="9">Signal peptidase II</fullName>
        <shortName evidence="9">SPase II</shortName>
    </alternativeName>
</protein>
<dbReference type="KEGG" id="pdo:PSDT_0431"/>
<keyword evidence="5 9" id="KW-0064">Aspartyl protease</keyword>
<comment type="pathway">
    <text evidence="9">Protein modification; lipoprotein biosynthesis (signal peptide cleavage).</text>
</comment>
<organism evidence="12 13">
    <name type="scientific">Parascardovia denticolens DSM 10105 = JCM 12538</name>
    <dbReference type="NCBI Taxonomy" id="864564"/>
    <lineage>
        <taxon>Bacteria</taxon>
        <taxon>Bacillati</taxon>
        <taxon>Actinomycetota</taxon>
        <taxon>Actinomycetes</taxon>
        <taxon>Bifidobacteriales</taxon>
        <taxon>Bifidobacteriaceae</taxon>
        <taxon>Parascardovia</taxon>
    </lineage>
</organism>
<dbReference type="PRINTS" id="PR00781">
    <property type="entry name" value="LIPOSIGPTASE"/>
</dbReference>
<evidence type="ECO:0000256" key="6">
    <source>
        <dbReference type="ARBA" id="ARBA00022801"/>
    </source>
</evidence>
<dbReference type="RefSeq" id="WP_006290610.1">
    <property type="nucleotide sequence ID" value="NZ_AP012333.1"/>
</dbReference>
<feature type="compositionally biased region" description="Acidic residues" evidence="11">
    <location>
        <begin position="168"/>
        <end position="180"/>
    </location>
</feature>
<evidence type="ECO:0000256" key="7">
    <source>
        <dbReference type="ARBA" id="ARBA00022989"/>
    </source>
</evidence>
<sequence>MTNKSSGRWHSRTGCSIVFFCLVIIGLVFDQITKRLAVRSLGDGRVVPILDGRLQLELYHNPGASLGLGSSATWLISLLALATSVLMLWAGLTTDHLGWILTLGLAFAGADGNLIDRIIYANGFLNGKVIDFINYGWSIGNVADIFLTVAAVGFILLLLTQTPIQGSGDEDEGSDSEDGQSDSTDSAGVVSPMDSADPTDLTDFAVSEATGA</sequence>
<feature type="transmembrane region" description="Helical" evidence="9">
    <location>
        <begin position="72"/>
        <end position="90"/>
    </location>
</feature>
<name>E6K0G0_PARDN</name>
<evidence type="ECO:0000256" key="9">
    <source>
        <dbReference type="HAMAP-Rule" id="MF_00161"/>
    </source>
</evidence>
<evidence type="ECO:0000256" key="4">
    <source>
        <dbReference type="ARBA" id="ARBA00022692"/>
    </source>
</evidence>
<evidence type="ECO:0000256" key="2">
    <source>
        <dbReference type="ARBA" id="ARBA00022475"/>
    </source>
</evidence>
<dbReference type="UniPathway" id="UPA00665"/>
<comment type="catalytic activity">
    <reaction evidence="9">
        <text>Release of signal peptides from bacterial membrane prolipoproteins. Hydrolyzes -Xaa-Yaa-Zaa-|-(S,diacylglyceryl)Cys-, in which Xaa is hydrophobic (preferably Leu), and Yaa (Ala or Ser) and Zaa (Gly or Ala) have small, neutral side chains.</text>
        <dbReference type="EC" id="3.4.23.36"/>
    </reaction>
</comment>
<dbReference type="eggNOG" id="COG0597">
    <property type="taxonomic scope" value="Bacteria"/>
</dbReference>
<feature type="active site" evidence="9">
    <location>
        <position position="144"/>
    </location>
</feature>
<evidence type="ECO:0000313" key="13">
    <source>
        <dbReference type="Proteomes" id="UP000004946"/>
    </source>
</evidence>
<dbReference type="HOGENOM" id="CLU_083252_2_3_11"/>
<accession>E6K0G0</accession>
<evidence type="ECO:0000256" key="8">
    <source>
        <dbReference type="ARBA" id="ARBA00023136"/>
    </source>
</evidence>
<dbReference type="PATRIC" id="fig|864564.6.peg.473"/>
<feature type="transmembrane region" description="Helical" evidence="9">
    <location>
        <begin position="12"/>
        <end position="29"/>
    </location>
</feature>
<comment type="subcellular location">
    <subcellularLocation>
        <location evidence="9">Cell membrane</location>
        <topology evidence="9">Multi-pass membrane protein</topology>
    </subcellularLocation>
</comment>
<dbReference type="EC" id="3.4.23.36" evidence="9"/>
<comment type="similarity">
    <text evidence="1 9 10">Belongs to the peptidase A8 family.</text>
</comment>
<feature type="transmembrane region" description="Helical" evidence="9">
    <location>
        <begin position="135"/>
        <end position="159"/>
    </location>
</feature>
<dbReference type="PANTHER" id="PTHR33695">
    <property type="entry name" value="LIPOPROTEIN SIGNAL PEPTIDASE"/>
    <property type="match status" value="1"/>
</dbReference>
<keyword evidence="7 9" id="KW-1133">Transmembrane helix</keyword>
<evidence type="ECO:0000256" key="3">
    <source>
        <dbReference type="ARBA" id="ARBA00022670"/>
    </source>
</evidence>
<dbReference type="HAMAP" id="MF_00161">
    <property type="entry name" value="LspA"/>
    <property type="match status" value="1"/>
</dbReference>
<comment type="function">
    <text evidence="9">This protein specifically catalyzes the removal of signal peptides from prolipoproteins.</text>
</comment>
<reference evidence="12 13" key="1">
    <citation type="submission" date="2010-12" db="EMBL/GenBank/DDBJ databases">
        <authorList>
            <person name="Muzny D."/>
            <person name="Qin X."/>
            <person name="Buhay C."/>
            <person name="Dugan-Rocha S."/>
            <person name="Ding Y."/>
            <person name="Chen G."/>
            <person name="Hawes A."/>
            <person name="Holder M."/>
            <person name="Jhangiani S."/>
            <person name="Johnson A."/>
            <person name="Khan Z."/>
            <person name="Li Z."/>
            <person name="Liu W."/>
            <person name="Liu X."/>
            <person name="Perez L."/>
            <person name="Shen H."/>
            <person name="Wang Q."/>
            <person name="Watt J."/>
            <person name="Xi L."/>
            <person name="Xin Y."/>
            <person name="Zhou J."/>
            <person name="Deng J."/>
            <person name="Jiang H."/>
            <person name="Liu Y."/>
            <person name="Qu J."/>
            <person name="Song X.-Z."/>
            <person name="Zhang L."/>
            <person name="Villasana D."/>
            <person name="Johnson A."/>
            <person name="Liu J."/>
            <person name="Liyanage D."/>
            <person name="Lorensuhewa L."/>
            <person name="Robinson T."/>
            <person name="Song A."/>
            <person name="Song B.-B."/>
            <person name="Dinh H."/>
            <person name="Thornton R."/>
            <person name="Coyle M."/>
            <person name="Francisco L."/>
            <person name="Jackson L."/>
            <person name="Javaid M."/>
            <person name="Korchina V."/>
            <person name="Kovar C."/>
            <person name="Mata R."/>
            <person name="Mathew T."/>
            <person name="Ngo R."/>
            <person name="Nguyen L."/>
            <person name="Nguyen N."/>
            <person name="Okwuonu G."/>
            <person name="Ongeri F."/>
            <person name="Pham C."/>
            <person name="Simmons D."/>
            <person name="Wilczek-Boney K."/>
            <person name="Hale W."/>
            <person name="Jakkamsetti A."/>
            <person name="Pham P."/>
            <person name="Ruth R."/>
            <person name="San Lucas F."/>
            <person name="Warren J."/>
            <person name="Zhang J."/>
            <person name="Zhao Z."/>
            <person name="Zhou C."/>
            <person name="Zhu D."/>
            <person name="Lee S."/>
            <person name="Bess C."/>
            <person name="Blankenburg K."/>
            <person name="Forbes L."/>
            <person name="Fu Q."/>
            <person name="Gubbala S."/>
            <person name="Hirani K."/>
            <person name="Jayaseelan J.C."/>
            <person name="Lara F."/>
            <person name="Munidasa M."/>
            <person name="Palculict T."/>
            <person name="Patil S."/>
            <person name="Pu L.-L."/>
            <person name="Saada N."/>
            <person name="Tang L."/>
            <person name="Weissenberger G."/>
            <person name="Zhu Y."/>
            <person name="Hemphill L."/>
            <person name="Shang Y."/>
            <person name="Youmans B."/>
            <person name="Ayvaz T."/>
            <person name="Ross M."/>
            <person name="Santibanez J."/>
            <person name="Aqrawi P."/>
            <person name="Gross S."/>
            <person name="Joshi V."/>
            <person name="Fowler G."/>
            <person name="Nazareth L."/>
            <person name="Reid J."/>
            <person name="Worley K."/>
            <person name="Petrosino J."/>
            <person name="Highlander S."/>
            <person name="Gibbs R."/>
        </authorList>
    </citation>
    <scope>NUCLEOTIDE SEQUENCE [LARGE SCALE GENOMIC DNA]</scope>
    <source>
        <strain evidence="12 13">DSM 10105</strain>
    </source>
</reference>
<feature type="active site" evidence="9">
    <location>
        <position position="131"/>
    </location>
</feature>
<feature type="region of interest" description="Disordered" evidence="11">
    <location>
        <begin position="166"/>
        <end position="212"/>
    </location>
</feature>